<accession>X1K8Q2</accession>
<feature type="coiled-coil region" evidence="1">
    <location>
        <begin position="81"/>
        <end position="122"/>
    </location>
</feature>
<proteinExistence type="predicted"/>
<evidence type="ECO:0000256" key="1">
    <source>
        <dbReference type="SAM" id="Coils"/>
    </source>
</evidence>
<dbReference type="AlphaFoldDB" id="X1K8Q2"/>
<keyword evidence="1" id="KW-0175">Coiled coil</keyword>
<comment type="caution">
    <text evidence="2">The sequence shown here is derived from an EMBL/GenBank/DDBJ whole genome shotgun (WGS) entry which is preliminary data.</text>
</comment>
<organism evidence="2">
    <name type="scientific">marine sediment metagenome</name>
    <dbReference type="NCBI Taxonomy" id="412755"/>
    <lineage>
        <taxon>unclassified sequences</taxon>
        <taxon>metagenomes</taxon>
        <taxon>ecological metagenomes</taxon>
    </lineage>
</organism>
<sequence length="128" mass="14488">MESIDELLGINKLELARKEIGSLTNRVRDRTEERKKTISQLGQDASLALLPTHEQEINNMELSKQENQRKLQQIQPELEAVSSQLQQLHKTEQELARLESSSRELEGAINALNRQIEHIKGRLGAAVG</sequence>
<evidence type="ECO:0000313" key="2">
    <source>
        <dbReference type="EMBL" id="GAH89990.1"/>
    </source>
</evidence>
<gene>
    <name evidence="2" type="ORF">S06H3_02705</name>
</gene>
<name>X1K8Q2_9ZZZZ</name>
<reference evidence="2" key="1">
    <citation type="journal article" date="2014" name="Front. Microbiol.">
        <title>High frequency of phylogenetically diverse reductive dehalogenase-homologous genes in deep subseafloor sedimentary metagenomes.</title>
        <authorList>
            <person name="Kawai M."/>
            <person name="Futagami T."/>
            <person name="Toyoda A."/>
            <person name="Takaki Y."/>
            <person name="Nishi S."/>
            <person name="Hori S."/>
            <person name="Arai W."/>
            <person name="Tsubouchi T."/>
            <person name="Morono Y."/>
            <person name="Uchiyama I."/>
            <person name="Ito T."/>
            <person name="Fujiyama A."/>
            <person name="Inagaki F."/>
            <person name="Takami H."/>
        </authorList>
    </citation>
    <scope>NUCLEOTIDE SEQUENCE</scope>
    <source>
        <strain evidence="2">Expedition CK06-06</strain>
    </source>
</reference>
<dbReference type="EMBL" id="BARV01000813">
    <property type="protein sequence ID" value="GAH89990.1"/>
    <property type="molecule type" value="Genomic_DNA"/>
</dbReference>
<feature type="non-terminal residue" evidence="2">
    <location>
        <position position="128"/>
    </location>
</feature>
<protein>
    <submittedName>
        <fullName evidence="2">Uncharacterized protein</fullName>
    </submittedName>
</protein>